<keyword evidence="4" id="KW-0804">Transcription</keyword>
<evidence type="ECO:0000313" key="7">
    <source>
        <dbReference type="Proteomes" id="UP000886876"/>
    </source>
</evidence>
<dbReference type="GO" id="GO:0005829">
    <property type="term" value="C:cytosol"/>
    <property type="evidence" value="ECO:0007669"/>
    <property type="project" value="TreeGrafter"/>
</dbReference>
<dbReference type="Proteomes" id="UP000886876">
    <property type="component" value="Unassembled WGS sequence"/>
</dbReference>
<dbReference type="InterPro" id="IPR036390">
    <property type="entry name" value="WH_DNA-bd_sf"/>
</dbReference>
<dbReference type="PRINTS" id="PR00039">
    <property type="entry name" value="HTHLYSR"/>
</dbReference>
<dbReference type="PANTHER" id="PTHR30419">
    <property type="entry name" value="HTH-TYPE TRANSCRIPTIONAL REGULATOR YBHD"/>
    <property type="match status" value="1"/>
</dbReference>
<dbReference type="Gene3D" id="3.40.190.290">
    <property type="match status" value="1"/>
</dbReference>
<dbReference type="PROSITE" id="PS50931">
    <property type="entry name" value="HTH_LYSR"/>
    <property type="match status" value="1"/>
</dbReference>
<feature type="domain" description="HTH lysR-type" evidence="5">
    <location>
        <begin position="1"/>
        <end position="58"/>
    </location>
</feature>
<gene>
    <name evidence="6" type="ORF">IAD42_07330</name>
</gene>
<evidence type="ECO:0000313" key="6">
    <source>
        <dbReference type="EMBL" id="HIS97768.1"/>
    </source>
</evidence>
<evidence type="ECO:0000259" key="5">
    <source>
        <dbReference type="PROSITE" id="PS50931"/>
    </source>
</evidence>
<dbReference type="Pfam" id="PF03466">
    <property type="entry name" value="LysR_substrate"/>
    <property type="match status" value="1"/>
</dbReference>
<dbReference type="CDD" id="cd05466">
    <property type="entry name" value="PBP2_LTTR_substrate"/>
    <property type="match status" value="1"/>
</dbReference>
<accession>A0A9D1K8B8</accession>
<name>A0A9D1K8B8_9FIRM</name>
<reference evidence="6" key="1">
    <citation type="submission" date="2020-10" db="EMBL/GenBank/DDBJ databases">
        <authorList>
            <person name="Gilroy R."/>
        </authorList>
    </citation>
    <scope>NUCLEOTIDE SEQUENCE</scope>
    <source>
        <strain evidence="6">ChiHecec3B27-6122</strain>
    </source>
</reference>
<dbReference type="AlphaFoldDB" id="A0A9D1K8B8"/>
<dbReference type="InterPro" id="IPR000847">
    <property type="entry name" value="LysR_HTH_N"/>
</dbReference>
<dbReference type="SUPFAM" id="SSF53850">
    <property type="entry name" value="Periplasmic binding protein-like II"/>
    <property type="match status" value="1"/>
</dbReference>
<sequence>MVINQLRYFLAVCKCGSMAEAAKSLHITQQGISIALRRLEAEMGRSLFYHKSRGVVLTQFGMAFRDEAEIIITHVNKLYELCKTYEGDGKVEITVAITRHQLPKQPVSLQQLLLVPPSEYKVGIVNEYSNICADMVYEGGALFGLVYGDYSAEKFDMTPLEEAGAQPDTAEYVFVVNRDSRFAARDTITIKELDGVPLLVPDTLTRPSIAIAELFRKHNARLNVAYEYSWPRQAIDIVANNPSLVARTMLSDVTETDRERVKPLRLEDEALRMPFNLIVKKGRKLTVHEQLFRHLILDCYR</sequence>
<dbReference type="InterPro" id="IPR005119">
    <property type="entry name" value="LysR_subst-bd"/>
</dbReference>
<dbReference type="SUPFAM" id="SSF46785">
    <property type="entry name" value="Winged helix' DNA-binding domain"/>
    <property type="match status" value="1"/>
</dbReference>
<proteinExistence type="inferred from homology"/>
<dbReference type="GO" id="GO:0003700">
    <property type="term" value="F:DNA-binding transcription factor activity"/>
    <property type="evidence" value="ECO:0007669"/>
    <property type="project" value="InterPro"/>
</dbReference>
<evidence type="ECO:0000256" key="1">
    <source>
        <dbReference type="ARBA" id="ARBA00009437"/>
    </source>
</evidence>
<dbReference type="GO" id="GO:0003677">
    <property type="term" value="F:DNA binding"/>
    <property type="evidence" value="ECO:0007669"/>
    <property type="project" value="UniProtKB-KW"/>
</dbReference>
<comment type="similarity">
    <text evidence="1">Belongs to the LysR transcriptional regulatory family.</text>
</comment>
<comment type="caution">
    <text evidence="6">The sequence shown here is derived from an EMBL/GenBank/DDBJ whole genome shotgun (WGS) entry which is preliminary data.</text>
</comment>
<dbReference type="InterPro" id="IPR050950">
    <property type="entry name" value="HTH-type_LysR_regulators"/>
</dbReference>
<organism evidence="6 7">
    <name type="scientific">Candidatus Scatomorpha pullistercoris</name>
    <dbReference type="NCBI Taxonomy" id="2840929"/>
    <lineage>
        <taxon>Bacteria</taxon>
        <taxon>Bacillati</taxon>
        <taxon>Bacillota</taxon>
        <taxon>Clostridia</taxon>
        <taxon>Eubacteriales</taxon>
        <taxon>Candidatus Scatomorpha</taxon>
    </lineage>
</organism>
<protein>
    <submittedName>
        <fullName evidence="6">LysR family transcriptional regulator</fullName>
    </submittedName>
</protein>
<dbReference type="Gene3D" id="1.10.10.10">
    <property type="entry name" value="Winged helix-like DNA-binding domain superfamily/Winged helix DNA-binding domain"/>
    <property type="match status" value="1"/>
</dbReference>
<dbReference type="Pfam" id="PF00126">
    <property type="entry name" value="HTH_1"/>
    <property type="match status" value="1"/>
</dbReference>
<evidence type="ECO:0000256" key="3">
    <source>
        <dbReference type="ARBA" id="ARBA00023125"/>
    </source>
</evidence>
<reference evidence="6" key="2">
    <citation type="journal article" date="2021" name="PeerJ">
        <title>Extensive microbial diversity within the chicken gut microbiome revealed by metagenomics and culture.</title>
        <authorList>
            <person name="Gilroy R."/>
            <person name="Ravi A."/>
            <person name="Getino M."/>
            <person name="Pursley I."/>
            <person name="Horton D.L."/>
            <person name="Alikhan N.F."/>
            <person name="Baker D."/>
            <person name="Gharbi K."/>
            <person name="Hall N."/>
            <person name="Watson M."/>
            <person name="Adriaenssens E.M."/>
            <person name="Foster-Nyarko E."/>
            <person name="Jarju S."/>
            <person name="Secka A."/>
            <person name="Antonio M."/>
            <person name="Oren A."/>
            <person name="Chaudhuri R.R."/>
            <person name="La Ragione R."/>
            <person name="Hildebrand F."/>
            <person name="Pallen M.J."/>
        </authorList>
    </citation>
    <scope>NUCLEOTIDE SEQUENCE</scope>
    <source>
        <strain evidence="6">ChiHecec3B27-6122</strain>
    </source>
</reference>
<keyword evidence="2" id="KW-0805">Transcription regulation</keyword>
<evidence type="ECO:0000256" key="4">
    <source>
        <dbReference type="ARBA" id="ARBA00023163"/>
    </source>
</evidence>
<evidence type="ECO:0000256" key="2">
    <source>
        <dbReference type="ARBA" id="ARBA00023015"/>
    </source>
</evidence>
<dbReference type="InterPro" id="IPR036388">
    <property type="entry name" value="WH-like_DNA-bd_sf"/>
</dbReference>
<keyword evidence="3" id="KW-0238">DNA-binding</keyword>
<dbReference type="EMBL" id="DVJS01000181">
    <property type="protein sequence ID" value="HIS97768.1"/>
    <property type="molecule type" value="Genomic_DNA"/>
</dbReference>